<comment type="caution">
    <text evidence="1">The sequence shown here is derived from an EMBL/GenBank/DDBJ whole genome shotgun (WGS) entry which is preliminary data.</text>
</comment>
<dbReference type="EMBL" id="JAHUZN010000005">
    <property type="protein sequence ID" value="KAG8494719.1"/>
    <property type="molecule type" value="Genomic_DNA"/>
</dbReference>
<accession>A0A8J5ZQB4</accession>
<dbReference type="PANTHER" id="PTHR14009:SF34">
    <property type="entry name" value="LETM1 RBD DOMAIN-CONTAINING PROTEIN"/>
    <property type="match status" value="1"/>
</dbReference>
<name>A0A8J5ZQB4_9ROSI</name>
<dbReference type="OrthoDB" id="275278at2759"/>
<proteinExistence type="predicted"/>
<dbReference type="GO" id="GO:0030003">
    <property type="term" value="P:intracellular monoatomic cation homeostasis"/>
    <property type="evidence" value="ECO:0007669"/>
    <property type="project" value="TreeGrafter"/>
</dbReference>
<evidence type="ECO:0008006" key="3">
    <source>
        <dbReference type="Google" id="ProtNLM"/>
    </source>
</evidence>
<protein>
    <recommendedName>
        <fullName evidence="3">Letm1 RBD domain-containing protein</fullName>
    </recommendedName>
</protein>
<dbReference type="PANTHER" id="PTHR14009">
    <property type="entry name" value="LEUCINE ZIPPER-EF-HAND CONTAINING TRANSMEMBRANE PROTEIN"/>
    <property type="match status" value="1"/>
</dbReference>
<sequence length="820" mass="91977">MASHLFLQLPHFSYYTQTFRSSYGWDWKPSSSTFHCSNFHPRLRGSHFTAKKSNLLGLWFAGYTSSKAILLGALSSVSSSLPCDPSDTGNEALLLEADSPATEFNRVNCLLWVLHESARSFSLAVESLELDGTSAELAMAWNGKDVHRWHKRIAHQVAVYAMLKTIIEVEILLSQERHNNPSPVRKILTTETDSLEEFIESQLKLRHPELVEWFRVVELPRMAEFFNPLLKKWSTEYAGRFAQKTPLLSTKSFYFTLGLLTPSLLNNSVPMLNTRIFSGVAGIIVAISCCAAVEKLCSEHISCPLSKILVGDAIAELMDLSHGIVSVDKLHKLATEAGFETHFLSHFGAKVLSGKKSDDLEFWIGLAQRKLSVAFTKETTIPGKLAFNSKVQADSLATLGLFAYLGRRTRLLLSQLRINDLDELVKDFLSYLECGILFIYPEFSSISVYQFFMEDITLNCRVNLNLTFFQPLNPELTRRLTLYVQVVTDEIGWLDFYDTISCTRYSEKGRSKQHTIQAEKEIILSKVFTVCYDVFSGFAHFSRSAQQPLDSQLLAFLLQSQKLLCICLEDYWAAYDRSGEPLKITNSSDSQDGPSTGAIGSGTTRFSEVLEALTAEEPQIDEFRHLCLMKRLQLFGSAGKDMVSFGEGTGISKSSSLNESLIRKYCIKLIASSRVRPITPHLVTEQIHTRSYTLSTDDKTTKILQDVCLGTQLLFVDITVSLELLAKQLRGQKVTAREKRKLKRTLNDIATLIPVTILMLLPVSAVGHAAMLAAINKYIPSLIPSPYSSERLDTAKQLKRTKKMDVTSWSNLQDPNSKTP</sequence>
<evidence type="ECO:0000313" key="1">
    <source>
        <dbReference type="EMBL" id="KAG8494719.1"/>
    </source>
</evidence>
<reference evidence="1 2" key="1">
    <citation type="journal article" date="2021" name="bioRxiv">
        <title>The Gossypium anomalum genome as a resource for cotton improvement and evolutionary analysis of hybrid incompatibility.</title>
        <authorList>
            <person name="Grover C.E."/>
            <person name="Yuan D."/>
            <person name="Arick M.A."/>
            <person name="Miller E.R."/>
            <person name="Hu G."/>
            <person name="Peterson D.G."/>
            <person name="Wendel J.F."/>
            <person name="Udall J.A."/>
        </authorList>
    </citation>
    <scope>NUCLEOTIDE SEQUENCE [LARGE SCALE GENOMIC DNA]</scope>
    <source>
        <strain evidence="1">JFW-Udall</strain>
        <tissue evidence="1">Leaf</tissue>
    </source>
</reference>
<evidence type="ECO:0000313" key="2">
    <source>
        <dbReference type="Proteomes" id="UP000701853"/>
    </source>
</evidence>
<organism evidence="1 2">
    <name type="scientific">Gossypium anomalum</name>
    <dbReference type="NCBI Taxonomy" id="47600"/>
    <lineage>
        <taxon>Eukaryota</taxon>
        <taxon>Viridiplantae</taxon>
        <taxon>Streptophyta</taxon>
        <taxon>Embryophyta</taxon>
        <taxon>Tracheophyta</taxon>
        <taxon>Spermatophyta</taxon>
        <taxon>Magnoliopsida</taxon>
        <taxon>eudicotyledons</taxon>
        <taxon>Gunneridae</taxon>
        <taxon>Pentapetalae</taxon>
        <taxon>rosids</taxon>
        <taxon>malvids</taxon>
        <taxon>Malvales</taxon>
        <taxon>Malvaceae</taxon>
        <taxon>Malvoideae</taxon>
        <taxon>Gossypium</taxon>
    </lineage>
</organism>
<dbReference type="GO" id="GO:0005743">
    <property type="term" value="C:mitochondrial inner membrane"/>
    <property type="evidence" value="ECO:0007669"/>
    <property type="project" value="InterPro"/>
</dbReference>
<keyword evidence="2" id="KW-1185">Reference proteome</keyword>
<gene>
    <name evidence="1" type="ORF">CXB51_012265</name>
</gene>
<dbReference type="AlphaFoldDB" id="A0A8J5ZQB4"/>
<dbReference type="Proteomes" id="UP000701853">
    <property type="component" value="Chromosome 5"/>
</dbReference>
<dbReference type="InterPro" id="IPR044202">
    <property type="entry name" value="LETM1/MDM38-like"/>
</dbReference>